<gene>
    <name evidence="2" type="ORF">H7313_15045</name>
</gene>
<dbReference type="Pfam" id="PF13787">
    <property type="entry name" value="HXXEE"/>
    <property type="match status" value="1"/>
</dbReference>
<organism evidence="2 3">
    <name type="scientific">Gordonibacter massiliensis</name>
    <name type="common">ex Traore et al. 2017</name>
    <dbReference type="NCBI Taxonomy" id="1841863"/>
    <lineage>
        <taxon>Bacteria</taxon>
        <taxon>Bacillati</taxon>
        <taxon>Actinomycetota</taxon>
        <taxon>Coriobacteriia</taxon>
        <taxon>Eggerthellales</taxon>
        <taxon>Eggerthellaceae</taxon>
        <taxon>Gordonibacter</taxon>
    </lineage>
</organism>
<dbReference type="InterPro" id="IPR025671">
    <property type="entry name" value="HXXEE"/>
</dbReference>
<name>A0A842JG69_9ACTN</name>
<protein>
    <submittedName>
        <fullName evidence="2">HXXEE domain-containing protein</fullName>
    </submittedName>
</protein>
<dbReference type="Proteomes" id="UP000587396">
    <property type="component" value="Unassembled WGS sequence"/>
</dbReference>
<feature type="transmembrane region" description="Helical" evidence="1">
    <location>
        <begin position="98"/>
        <end position="127"/>
    </location>
</feature>
<keyword evidence="1" id="KW-0812">Transmembrane</keyword>
<accession>A0A842JG69</accession>
<proteinExistence type="predicted"/>
<dbReference type="EMBL" id="JACMSE010000017">
    <property type="protein sequence ID" value="MBC2890647.1"/>
    <property type="molecule type" value="Genomic_DNA"/>
</dbReference>
<feature type="transmembrane region" description="Helical" evidence="1">
    <location>
        <begin position="15"/>
        <end position="36"/>
    </location>
</feature>
<keyword evidence="3" id="KW-1185">Reference proteome</keyword>
<feature type="transmembrane region" description="Helical" evidence="1">
    <location>
        <begin position="178"/>
        <end position="202"/>
    </location>
</feature>
<reference evidence="2 3" key="1">
    <citation type="submission" date="2020-08" db="EMBL/GenBank/DDBJ databases">
        <authorList>
            <person name="Liu C."/>
            <person name="Sun Q."/>
        </authorList>
    </citation>
    <scope>NUCLEOTIDE SEQUENCE [LARGE SCALE GENOMIC DNA]</scope>
    <source>
        <strain evidence="2 3">N22</strain>
    </source>
</reference>
<feature type="transmembrane region" description="Helical" evidence="1">
    <location>
        <begin position="148"/>
        <end position="172"/>
    </location>
</feature>
<dbReference type="AlphaFoldDB" id="A0A842JG69"/>
<sequence>MNTVKKALSVWCDKAWLAAVYALGLAALAVLVFNWGNLSAAERIAWALAVGIPMHVFEENTWPGGFFYMNNLSFGSQEPLVYPQNRATNMVTNLGAEIVFVLIAVRADALGATAVTVAVFFGFVELLNHTREGIGMHRRFKDKGKRTIYAPGEATSLLALAPLSVFGIVWLANNAFEWTQVLAGLGICLGVAVLLIIVPFAFNLRVKSKTFAFKDAGYFEKYLG</sequence>
<evidence type="ECO:0000256" key="1">
    <source>
        <dbReference type="SAM" id="Phobius"/>
    </source>
</evidence>
<keyword evidence="1" id="KW-0472">Membrane</keyword>
<keyword evidence="1" id="KW-1133">Transmembrane helix</keyword>
<dbReference type="RefSeq" id="WP_185906311.1">
    <property type="nucleotide sequence ID" value="NZ_JACMSE010000017.1"/>
</dbReference>
<comment type="caution">
    <text evidence="2">The sequence shown here is derived from an EMBL/GenBank/DDBJ whole genome shotgun (WGS) entry which is preliminary data.</text>
</comment>
<evidence type="ECO:0000313" key="3">
    <source>
        <dbReference type="Proteomes" id="UP000587396"/>
    </source>
</evidence>
<evidence type="ECO:0000313" key="2">
    <source>
        <dbReference type="EMBL" id="MBC2890647.1"/>
    </source>
</evidence>